<dbReference type="GO" id="GO:0031146">
    <property type="term" value="P:SCF-dependent proteasomal ubiquitin-dependent protein catabolic process"/>
    <property type="evidence" value="ECO:0007669"/>
    <property type="project" value="TreeGrafter"/>
</dbReference>
<evidence type="ECO:0000313" key="4">
    <source>
        <dbReference type="Proteomes" id="UP000217199"/>
    </source>
</evidence>
<dbReference type="SUPFAM" id="SSF81383">
    <property type="entry name" value="F-box domain"/>
    <property type="match status" value="1"/>
</dbReference>
<feature type="region of interest" description="Disordered" evidence="1">
    <location>
        <begin position="1091"/>
        <end position="1117"/>
    </location>
</feature>
<evidence type="ECO:0000313" key="3">
    <source>
        <dbReference type="EMBL" id="PAV22113.1"/>
    </source>
</evidence>
<feature type="domain" description="F-box" evidence="2">
    <location>
        <begin position="412"/>
        <end position="489"/>
    </location>
</feature>
<dbReference type="InterPro" id="IPR001611">
    <property type="entry name" value="Leu-rich_rpt"/>
</dbReference>
<feature type="compositionally biased region" description="Polar residues" evidence="1">
    <location>
        <begin position="284"/>
        <end position="315"/>
    </location>
</feature>
<feature type="compositionally biased region" description="Basic and acidic residues" evidence="1">
    <location>
        <begin position="1026"/>
        <end position="1035"/>
    </location>
</feature>
<dbReference type="Proteomes" id="UP000217199">
    <property type="component" value="Unassembled WGS sequence"/>
</dbReference>
<dbReference type="AlphaFoldDB" id="A0A286UR85"/>
<evidence type="ECO:0000259" key="2">
    <source>
        <dbReference type="Pfam" id="PF12937"/>
    </source>
</evidence>
<dbReference type="PANTHER" id="PTHR13318">
    <property type="entry name" value="PARTNER OF PAIRED, ISOFORM B-RELATED"/>
    <property type="match status" value="1"/>
</dbReference>
<dbReference type="OrthoDB" id="550575at2759"/>
<feature type="region of interest" description="Disordered" evidence="1">
    <location>
        <begin position="140"/>
        <end position="164"/>
    </location>
</feature>
<dbReference type="EMBL" id="NBII01000002">
    <property type="protein sequence ID" value="PAV22113.1"/>
    <property type="molecule type" value="Genomic_DNA"/>
</dbReference>
<protein>
    <submittedName>
        <fullName evidence="3">RNI</fullName>
    </submittedName>
</protein>
<feature type="compositionally biased region" description="Low complexity" evidence="1">
    <location>
        <begin position="885"/>
        <end position="907"/>
    </location>
</feature>
<feature type="region of interest" description="Disordered" evidence="1">
    <location>
        <begin position="221"/>
        <end position="331"/>
    </location>
</feature>
<proteinExistence type="predicted"/>
<dbReference type="Pfam" id="PF13516">
    <property type="entry name" value="LRR_6"/>
    <property type="match status" value="1"/>
</dbReference>
<feature type="compositionally biased region" description="Basic and acidic residues" evidence="1">
    <location>
        <begin position="1163"/>
        <end position="1178"/>
    </location>
</feature>
<name>A0A286UR85_9AGAM</name>
<dbReference type="InterPro" id="IPR032675">
    <property type="entry name" value="LRR_dom_sf"/>
</dbReference>
<dbReference type="STRING" id="2282107.A0A286UR85"/>
<dbReference type="Pfam" id="PF12937">
    <property type="entry name" value="F-box-like"/>
    <property type="match status" value="1"/>
</dbReference>
<dbReference type="Gene3D" id="3.80.10.10">
    <property type="entry name" value="Ribonuclease Inhibitor"/>
    <property type="match status" value="3"/>
</dbReference>
<feature type="compositionally biased region" description="Basic residues" evidence="1">
    <location>
        <begin position="1097"/>
        <end position="1112"/>
    </location>
</feature>
<sequence length="1178" mass="129842">MSQGRAIDGDEPLFEFDAVDGFESTGLGLGLQQQQHSPPFSPLGAPIMPSTFFDLSYIPPFSPLDFSSFSPTSTPAEVVDYITRGQEPDSYYNSLNSSSYLHNHHNDVSNLKGKAKAVSQPVDIQPRDSPTPRFDLFSFTGVSPGPSRDRIASPASSSSVPSPSHPYDFSAFSIDSNTDANNNNNINIVSNRMNVPLAASYLTDLTTPGSMIGFEELHDEDLQRSGKGKSRATEPPVLPPLSFSPASLTHGETNWPLDSPSPESSRSYNFSPTSNGETSVVALSPTTEHSLSLHNTASRPRSCSSVNAYTQPHQPTQRKSRSKHSLARKSHPSILSRSLLLKGCESGALFNDEHDPTNTPTFAFVREPYTSFSEPSTPYVFRTSFSDFYKASVADAGAEKEDEKEVDSCHFERLPRELKLGIFHALLAVHEIEGKRIKESPSWSSHRASKKRSRWLGKERGYVELVLASRVCKSWRELVFDGQLWADFNLASYPLFAEELMLRIAVSSGSFVRSLNFHGLARLTAASFLEIIKSLHITPCGENEYEEGEEEKEDGVPYNSLSNTNIYHFNYNMKQKSFNDNNSSIYRTSTVTQLTSINLVGCTGLTAQALRELLMSSPSLTEINLRGLPIVTNDTCKTIARYCPLVSSLDLSRCYYIDAEGIKLLLTPAMGAQKKKQYRYGYGYGGNTIGSATGSNMSPLKELRVQGLRKVGDRLLGMLGRYAPLLEVLDLSGARELQNSALEAFVSCTSTFFGEGTDETPNPSETILLSSREAGLDPGDPTKYKRRVTKLRHLALSGCNLLSDVGVGYLAFAVPRLEILELAGIGPELRDEGLVRLLRTTPYLRCLDLDEACEITDETVEAITPSRRETDEERELGLGLGPVFNSASATSTSNNTSTTATTTGTTTRDSSPPPEPGSNLETLNLSYASRINDDTLHTLVRSCPKLKHIELDNTRVSGTTVKAFVRLMRKRQEEGASIVVVDCRGVGENAVRDLVGSTRTRMGWRGYEAKELGYLDARDYVDHKDDAIDSARDEDNDKDDSDSEDEEEEYNRALGPLGVGTDECDEKRVTLKSYYSWQVVNAVEAARETRRKDIAKNRKNNYNRNRKGRNRKGGGEEEYSYYTSLGTRRLVSSRCWWSSSSAGGGSGSRDVSAPSNTANSLAHTRDTGRSRREGCIIM</sequence>
<accession>A0A286UR85</accession>
<feature type="compositionally biased region" description="Polar residues" evidence="1">
    <location>
        <begin position="261"/>
        <end position="278"/>
    </location>
</feature>
<dbReference type="InParanoid" id="A0A286UR85"/>
<feature type="region of interest" description="Disordered" evidence="1">
    <location>
        <begin position="1026"/>
        <end position="1061"/>
    </location>
</feature>
<dbReference type="InterPro" id="IPR006553">
    <property type="entry name" value="Leu-rich_rpt_Cys-con_subtyp"/>
</dbReference>
<feature type="region of interest" description="Disordered" evidence="1">
    <location>
        <begin position="1141"/>
        <end position="1178"/>
    </location>
</feature>
<dbReference type="InterPro" id="IPR036047">
    <property type="entry name" value="F-box-like_dom_sf"/>
</dbReference>
<comment type="caution">
    <text evidence="3">The sequence shown here is derived from an EMBL/GenBank/DDBJ whole genome shotgun (WGS) entry which is preliminary data.</text>
</comment>
<feature type="compositionally biased region" description="Basic residues" evidence="1">
    <location>
        <begin position="316"/>
        <end position="331"/>
    </location>
</feature>
<keyword evidence="4" id="KW-1185">Reference proteome</keyword>
<dbReference type="SUPFAM" id="SSF52047">
    <property type="entry name" value="RNI-like"/>
    <property type="match status" value="1"/>
</dbReference>
<dbReference type="SMART" id="SM00367">
    <property type="entry name" value="LRR_CC"/>
    <property type="match status" value="9"/>
</dbReference>
<dbReference type="Gene3D" id="1.20.1280.50">
    <property type="match status" value="1"/>
</dbReference>
<feature type="compositionally biased region" description="Acidic residues" evidence="1">
    <location>
        <begin position="1036"/>
        <end position="1049"/>
    </location>
</feature>
<evidence type="ECO:0000256" key="1">
    <source>
        <dbReference type="SAM" id="MobiDB-lite"/>
    </source>
</evidence>
<reference evidence="3 4" key="1">
    <citation type="journal article" date="2017" name="Mol. Ecol.">
        <title>Comparative and population genomic landscape of Phellinus noxius: A hypervariable fungus causing root rot in trees.</title>
        <authorList>
            <person name="Chung C.L."/>
            <person name="Lee T.J."/>
            <person name="Akiba M."/>
            <person name="Lee H.H."/>
            <person name="Kuo T.H."/>
            <person name="Liu D."/>
            <person name="Ke H.M."/>
            <person name="Yokoi T."/>
            <person name="Roa M.B."/>
            <person name="Lu M.J."/>
            <person name="Chang Y.Y."/>
            <person name="Ann P.J."/>
            <person name="Tsai J.N."/>
            <person name="Chen C.Y."/>
            <person name="Tzean S.S."/>
            <person name="Ota Y."/>
            <person name="Hattori T."/>
            <person name="Sahashi N."/>
            <person name="Liou R.F."/>
            <person name="Kikuchi T."/>
            <person name="Tsai I.J."/>
        </authorList>
    </citation>
    <scope>NUCLEOTIDE SEQUENCE [LARGE SCALE GENOMIC DNA]</scope>
    <source>
        <strain evidence="3 4">FFPRI411160</strain>
    </source>
</reference>
<dbReference type="InterPro" id="IPR001810">
    <property type="entry name" value="F-box_dom"/>
</dbReference>
<organism evidence="3 4">
    <name type="scientific">Pyrrhoderma noxium</name>
    <dbReference type="NCBI Taxonomy" id="2282107"/>
    <lineage>
        <taxon>Eukaryota</taxon>
        <taxon>Fungi</taxon>
        <taxon>Dikarya</taxon>
        <taxon>Basidiomycota</taxon>
        <taxon>Agaricomycotina</taxon>
        <taxon>Agaricomycetes</taxon>
        <taxon>Hymenochaetales</taxon>
        <taxon>Hymenochaetaceae</taxon>
        <taxon>Pyrrhoderma</taxon>
    </lineage>
</organism>
<feature type="region of interest" description="Disordered" evidence="1">
    <location>
        <begin position="882"/>
        <end position="920"/>
    </location>
</feature>
<dbReference type="GO" id="GO:0019005">
    <property type="term" value="C:SCF ubiquitin ligase complex"/>
    <property type="evidence" value="ECO:0007669"/>
    <property type="project" value="TreeGrafter"/>
</dbReference>
<feature type="compositionally biased region" description="Low complexity" evidence="1">
    <location>
        <begin position="152"/>
        <end position="164"/>
    </location>
</feature>
<gene>
    <name evidence="3" type="ORF">PNOK_0207000</name>
</gene>